<name>A0A8J3CJS1_9BURK</name>
<proteinExistence type="predicted"/>
<organism evidence="1 2">
    <name type="scientific">Formosimonas limnophila</name>
    <dbReference type="NCBI Taxonomy" id="1384487"/>
    <lineage>
        <taxon>Bacteria</taxon>
        <taxon>Pseudomonadati</taxon>
        <taxon>Pseudomonadota</taxon>
        <taxon>Betaproteobacteria</taxon>
        <taxon>Burkholderiales</taxon>
        <taxon>Burkholderiaceae</taxon>
        <taxon>Formosimonas</taxon>
    </lineage>
</organism>
<reference evidence="1" key="2">
    <citation type="submission" date="2020-09" db="EMBL/GenBank/DDBJ databases">
        <authorList>
            <person name="Sun Q."/>
            <person name="Kim S."/>
        </authorList>
    </citation>
    <scope>NUCLEOTIDE SEQUENCE</scope>
    <source>
        <strain evidence="1">KCTC 32501</strain>
    </source>
</reference>
<reference evidence="1" key="1">
    <citation type="journal article" date="2014" name="Int. J. Syst. Evol. Microbiol.">
        <title>Complete genome sequence of Corynebacterium casei LMG S-19264T (=DSM 44701T), isolated from a smear-ripened cheese.</title>
        <authorList>
            <consortium name="US DOE Joint Genome Institute (JGI-PGF)"/>
            <person name="Walter F."/>
            <person name="Albersmeier A."/>
            <person name="Kalinowski J."/>
            <person name="Ruckert C."/>
        </authorList>
    </citation>
    <scope>NUCLEOTIDE SEQUENCE</scope>
    <source>
        <strain evidence="1">KCTC 32501</strain>
    </source>
</reference>
<evidence type="ECO:0000313" key="1">
    <source>
        <dbReference type="EMBL" id="GHA66226.1"/>
    </source>
</evidence>
<accession>A0A8J3CJS1</accession>
<dbReference type="Pfam" id="PF22758">
    <property type="entry name" value="Phage_cement"/>
    <property type="match status" value="1"/>
</dbReference>
<sequence>MSNMQNKKWGQWAEFDNKYAVDAAVYGSHIPFGRVVYSAEQTSSQAEYHERAANHSVMLPHEDGDAKFTDSLGNAIPALNTFTQRDGKNHIYGVTVESSFYDKPMPLFGLDAQSDGCISYGQKQCDSIPVARTGAVYVPLCTDVKVGDKVGFLIKTPDAADATQGYGVIGNLNDPDLGANMRELVGAEFRTNGTKGSGATVYLNLTGK</sequence>
<keyword evidence="2" id="KW-1185">Reference proteome</keyword>
<dbReference type="AlphaFoldDB" id="A0A8J3CJS1"/>
<dbReference type="InterPro" id="IPR054438">
    <property type="entry name" value="Struct_cement_gp24/gp6"/>
</dbReference>
<comment type="caution">
    <text evidence="1">The sequence shown here is derived from an EMBL/GenBank/DDBJ whole genome shotgun (WGS) entry which is preliminary data.</text>
</comment>
<evidence type="ECO:0000313" key="2">
    <source>
        <dbReference type="Proteomes" id="UP000614287"/>
    </source>
</evidence>
<protein>
    <submittedName>
        <fullName evidence="1">Uncharacterized protein</fullName>
    </submittedName>
</protein>
<dbReference type="EMBL" id="BMZG01000002">
    <property type="protein sequence ID" value="GHA66226.1"/>
    <property type="molecule type" value="Genomic_DNA"/>
</dbReference>
<dbReference type="Proteomes" id="UP000614287">
    <property type="component" value="Unassembled WGS sequence"/>
</dbReference>
<gene>
    <name evidence="1" type="ORF">GCM10009007_03360</name>
</gene>